<gene>
    <name evidence="2" type="ORF">SAMN05216417_12320</name>
</gene>
<protein>
    <submittedName>
        <fullName evidence="2">Uncharacterized protein</fullName>
    </submittedName>
</protein>
<keyword evidence="1" id="KW-0812">Transmembrane</keyword>
<proteinExistence type="predicted"/>
<sequence length="137" mass="15018">MIGAIKPVIEAIRPRITAILGAIFAALAFTGGYFVSDWRSESQMQRLSSQNAVLSAANEKCALDIQSVRTAMSTLTEVAAEREKNAAEAMRHATAAAAKHISHAKKIRTLPSVAPEHQYEAITREQIEYVQSRHQTD</sequence>
<name>A0A1I7IPV5_9PROT</name>
<evidence type="ECO:0000256" key="1">
    <source>
        <dbReference type="SAM" id="Phobius"/>
    </source>
</evidence>
<evidence type="ECO:0000313" key="2">
    <source>
        <dbReference type="EMBL" id="SFU74958.1"/>
    </source>
</evidence>
<reference evidence="3" key="1">
    <citation type="submission" date="2016-10" db="EMBL/GenBank/DDBJ databases">
        <authorList>
            <person name="Varghese N."/>
            <person name="Submissions S."/>
        </authorList>
    </citation>
    <scope>NUCLEOTIDE SEQUENCE [LARGE SCALE GENOMIC DNA]</scope>
    <source>
        <strain evidence="3">Nl14</strain>
    </source>
</reference>
<keyword evidence="1" id="KW-1133">Transmembrane helix</keyword>
<dbReference type="AlphaFoldDB" id="A0A1I7IPV5"/>
<evidence type="ECO:0000313" key="3">
    <source>
        <dbReference type="Proteomes" id="UP000182649"/>
    </source>
</evidence>
<dbReference type="EMBL" id="FPBZ01000023">
    <property type="protein sequence ID" value="SFU74958.1"/>
    <property type="molecule type" value="Genomic_DNA"/>
</dbReference>
<feature type="transmembrane region" description="Helical" evidence="1">
    <location>
        <begin position="16"/>
        <end position="36"/>
    </location>
</feature>
<accession>A0A1I7IPV5</accession>
<organism evidence="2 3">
    <name type="scientific">Nitrosospira multiformis</name>
    <dbReference type="NCBI Taxonomy" id="1231"/>
    <lineage>
        <taxon>Bacteria</taxon>
        <taxon>Pseudomonadati</taxon>
        <taxon>Pseudomonadota</taxon>
        <taxon>Betaproteobacteria</taxon>
        <taxon>Nitrosomonadales</taxon>
        <taxon>Nitrosomonadaceae</taxon>
        <taxon>Nitrosospira</taxon>
    </lineage>
</organism>
<keyword evidence="1" id="KW-0472">Membrane</keyword>
<dbReference type="Proteomes" id="UP000182649">
    <property type="component" value="Unassembled WGS sequence"/>
</dbReference>